<dbReference type="EMBL" id="QKNY01000004">
    <property type="protein sequence ID" value="RJX44430.1"/>
    <property type="molecule type" value="Genomic_DNA"/>
</dbReference>
<sequence>MTDCQEKFDELTYTANRVLDRDLAGLTRMPDRSRIEKYNEIKADEEELRWDFGKECPDFLSKDARQRAAGELTLARLLLAASFYKESEVPTAMQGDFIEKELEAVVEFDRFKQFDALDEDQIEEKVRRMEGEVYELVQEYTSTQIANMDKLIENPEVQQEVIERLVERYDDRRERIRQGFFVYVETHGLEHLVESIEDAIEAVSDSTDEREKIQDALREELTDLEDSLERGFERQRTQIQTEISRVERQVASETVDAADIRAEIQNIDTIDEDALAELNDAISRTQELETQLDTKITELETAKEEAVKSGSEEVGEQAAQVVEAELERLTEQRSELKNEIDRLQVEREEIESARDRLDERQQSLEERVEEVETSVDDTGGLEGKDVVTASTARLFEMDYMGRFDTGMFEVQSIRMPNDTFEVPHDYWDGRSERRNEASRMTNLLQEHDKELSGTHPTNPTARYTITESKYMGLSESTEMIIEATVASHLEAHAINGFDATPADLDDLLGFVNDAVREASNQETPYLLGIASPTGWTDRVQNLVKEDELARTRFSRHVSVCLVDLRNGELIYDPADPVVAENISLFERAVQTEAVDDCYAYLKSEYVSDLGRETVMLQEITNETDYDRHVVKRSFDRVESNGDGEQFYIDEDGLAIDIG</sequence>
<evidence type="ECO:0000313" key="3">
    <source>
        <dbReference type="Proteomes" id="UP000276588"/>
    </source>
</evidence>
<dbReference type="RefSeq" id="WP_120100912.1">
    <property type="nucleotide sequence ID" value="NZ_QKNY01000004.1"/>
</dbReference>
<keyword evidence="3" id="KW-1185">Reference proteome</keyword>
<proteinExistence type="predicted"/>
<dbReference type="Proteomes" id="UP000276588">
    <property type="component" value="Unassembled WGS sequence"/>
</dbReference>
<evidence type="ECO:0000256" key="1">
    <source>
        <dbReference type="SAM" id="MobiDB-lite"/>
    </source>
</evidence>
<evidence type="ECO:0008006" key="4">
    <source>
        <dbReference type="Google" id="ProtNLM"/>
    </source>
</evidence>
<protein>
    <recommendedName>
        <fullName evidence="4">Chromosome segregation ATPase</fullName>
    </recommendedName>
</protein>
<feature type="compositionally biased region" description="Basic and acidic residues" evidence="1">
    <location>
        <begin position="352"/>
        <end position="366"/>
    </location>
</feature>
<feature type="region of interest" description="Disordered" evidence="1">
    <location>
        <begin position="352"/>
        <end position="383"/>
    </location>
</feature>
<dbReference type="AlphaFoldDB" id="A0A3A6Q1J0"/>
<name>A0A3A6Q1J0_9EURY</name>
<accession>A0A3A6Q1J0</accession>
<organism evidence="2 3">
    <name type="scientific">Halonotius aquaticus</name>
    <dbReference type="NCBI Taxonomy" id="2216978"/>
    <lineage>
        <taxon>Archaea</taxon>
        <taxon>Methanobacteriati</taxon>
        <taxon>Methanobacteriota</taxon>
        <taxon>Stenosarchaea group</taxon>
        <taxon>Halobacteria</taxon>
        <taxon>Halobacteriales</taxon>
        <taxon>Haloferacaceae</taxon>
        <taxon>Halonotius</taxon>
    </lineage>
</organism>
<evidence type="ECO:0000313" key="2">
    <source>
        <dbReference type="EMBL" id="RJX44430.1"/>
    </source>
</evidence>
<gene>
    <name evidence="2" type="ORF">DM826_02090</name>
</gene>
<reference evidence="2 3" key="1">
    <citation type="submission" date="2018-06" db="EMBL/GenBank/DDBJ databases">
        <title>Halonotius sp. F13-13 a new haloarchaeeon isolated from a solar saltern from Isla Cristina, Huelva, Spain.</title>
        <authorList>
            <person name="Duran-Viseras A."/>
            <person name="Sanchez-Porro C."/>
            <person name="Ventosa A."/>
        </authorList>
    </citation>
    <scope>NUCLEOTIDE SEQUENCE [LARGE SCALE GENOMIC DNA]</scope>
    <source>
        <strain evidence="2 3">F13-13</strain>
    </source>
</reference>
<comment type="caution">
    <text evidence="2">The sequence shown here is derived from an EMBL/GenBank/DDBJ whole genome shotgun (WGS) entry which is preliminary data.</text>
</comment>
<dbReference type="OrthoDB" id="341688at2157"/>